<dbReference type="InterPro" id="IPR058163">
    <property type="entry name" value="LysR-type_TF_proteobact-type"/>
</dbReference>
<dbReference type="Gene3D" id="3.40.190.10">
    <property type="entry name" value="Periplasmic binding protein-like II"/>
    <property type="match status" value="2"/>
</dbReference>
<proteinExistence type="inferred from homology"/>
<keyword evidence="4" id="KW-0804">Transcription</keyword>
<dbReference type="InterPro" id="IPR017786">
    <property type="entry name" value="TF_choline_sulphate-util"/>
</dbReference>
<evidence type="ECO:0000259" key="5">
    <source>
        <dbReference type="PROSITE" id="PS50931"/>
    </source>
</evidence>
<evidence type="ECO:0000313" key="6">
    <source>
        <dbReference type="EMBL" id="CAD7051177.1"/>
    </source>
</evidence>
<evidence type="ECO:0000256" key="4">
    <source>
        <dbReference type="ARBA" id="ARBA00023163"/>
    </source>
</evidence>
<gene>
    <name evidence="6" type="ORF">REJC140_01693</name>
</gene>
<protein>
    <submittedName>
        <fullName evidence="6">LysR family transcriptional regulator</fullName>
    </submittedName>
</protein>
<sequence>MAFPPVDLGWLRLFREIARHGSLSAAGRVLGLSQPAVSYQMRQLEAAFGVHLLHRQHRGVALSREGRQLLDVVARSVSDIDTLAERLRQQARRPSVRLATDYAFATLWLIPRMQSFRERHPEIDIQIVSTQRLASDWADQAEIAVAFGSRAEFGHVGRMMMPERVVPVCAPALLERVCRTEDLLATAPLIHLEALASSPWFDWSGYLSGAGIHRPAAAAGGDASFNTYAMVVQAALGGQGLALGWLGLIDSQVTTGMLAKAGPEVAAPDRGYFLMSSRSADRNVRQLADWLLAEAELDEGR</sequence>
<dbReference type="SUPFAM" id="SSF46785">
    <property type="entry name" value="Winged helix' DNA-binding domain"/>
    <property type="match status" value="1"/>
</dbReference>
<evidence type="ECO:0000256" key="3">
    <source>
        <dbReference type="ARBA" id="ARBA00023125"/>
    </source>
</evidence>
<evidence type="ECO:0000256" key="2">
    <source>
        <dbReference type="ARBA" id="ARBA00023015"/>
    </source>
</evidence>
<keyword evidence="7" id="KW-1185">Reference proteome</keyword>
<dbReference type="PANTHER" id="PTHR30537">
    <property type="entry name" value="HTH-TYPE TRANSCRIPTIONAL REGULATOR"/>
    <property type="match status" value="1"/>
</dbReference>
<evidence type="ECO:0000256" key="1">
    <source>
        <dbReference type="ARBA" id="ARBA00009437"/>
    </source>
</evidence>
<dbReference type="InterPro" id="IPR036388">
    <property type="entry name" value="WH-like_DNA-bd_sf"/>
</dbReference>
<organism evidence="6 7">
    <name type="scientific">Pseudorhizobium endolithicum</name>
    <dbReference type="NCBI Taxonomy" id="1191678"/>
    <lineage>
        <taxon>Bacteria</taxon>
        <taxon>Pseudomonadati</taxon>
        <taxon>Pseudomonadota</taxon>
        <taxon>Alphaproteobacteria</taxon>
        <taxon>Hyphomicrobiales</taxon>
        <taxon>Rhizobiaceae</taxon>
        <taxon>Rhizobium/Agrobacterium group</taxon>
        <taxon>Pseudorhizobium</taxon>
    </lineage>
</organism>
<dbReference type="Proteomes" id="UP000606921">
    <property type="component" value="Unassembled WGS sequence"/>
</dbReference>
<evidence type="ECO:0000313" key="7">
    <source>
        <dbReference type="Proteomes" id="UP000606921"/>
    </source>
</evidence>
<dbReference type="NCBIfam" id="TIGR03418">
    <property type="entry name" value="chol_sulf_TF"/>
    <property type="match status" value="1"/>
</dbReference>
<keyword evidence="2" id="KW-0805">Transcription regulation</keyword>
<dbReference type="InterPro" id="IPR036390">
    <property type="entry name" value="WH_DNA-bd_sf"/>
</dbReference>
<dbReference type="SUPFAM" id="SSF53850">
    <property type="entry name" value="Periplasmic binding protein-like II"/>
    <property type="match status" value="1"/>
</dbReference>
<dbReference type="EMBL" id="CABFWF030000015">
    <property type="protein sequence ID" value="CAD7051177.1"/>
    <property type="molecule type" value="Genomic_DNA"/>
</dbReference>
<reference evidence="6 7" key="1">
    <citation type="submission" date="2020-11" db="EMBL/GenBank/DDBJ databases">
        <authorList>
            <person name="Lassalle F."/>
        </authorList>
    </citation>
    <scope>NUCLEOTIDE SEQUENCE [LARGE SCALE GENOMIC DNA]</scope>
    <source>
        <strain evidence="6 7">JC140</strain>
    </source>
</reference>
<feature type="domain" description="HTH lysR-type" evidence="5">
    <location>
        <begin position="6"/>
        <end position="63"/>
    </location>
</feature>
<dbReference type="PANTHER" id="PTHR30537:SF26">
    <property type="entry name" value="GLYCINE CLEAVAGE SYSTEM TRANSCRIPTIONAL ACTIVATOR"/>
    <property type="match status" value="1"/>
</dbReference>
<name>A0ABN7JZG9_9HYPH</name>
<accession>A0ABN7JZG9</accession>
<dbReference type="InterPro" id="IPR005119">
    <property type="entry name" value="LysR_subst-bd"/>
</dbReference>
<keyword evidence="3" id="KW-0238">DNA-binding</keyword>
<dbReference type="RefSeq" id="WP_142593766.1">
    <property type="nucleotide sequence ID" value="NZ_CABFWF030000015.1"/>
</dbReference>
<dbReference type="InterPro" id="IPR000847">
    <property type="entry name" value="LysR_HTH_N"/>
</dbReference>
<dbReference type="PROSITE" id="PS50931">
    <property type="entry name" value="HTH_LYSR"/>
    <property type="match status" value="1"/>
</dbReference>
<dbReference type="Gene3D" id="1.10.10.10">
    <property type="entry name" value="Winged helix-like DNA-binding domain superfamily/Winged helix DNA-binding domain"/>
    <property type="match status" value="1"/>
</dbReference>
<comment type="similarity">
    <text evidence="1">Belongs to the LysR transcriptional regulatory family.</text>
</comment>
<dbReference type="PRINTS" id="PR00039">
    <property type="entry name" value="HTHLYSR"/>
</dbReference>
<dbReference type="Pfam" id="PF00126">
    <property type="entry name" value="HTH_1"/>
    <property type="match status" value="1"/>
</dbReference>
<dbReference type="Pfam" id="PF03466">
    <property type="entry name" value="LysR_substrate"/>
    <property type="match status" value="1"/>
</dbReference>
<comment type="caution">
    <text evidence="6">The sequence shown here is derived from an EMBL/GenBank/DDBJ whole genome shotgun (WGS) entry which is preliminary data.</text>
</comment>